<gene>
    <name evidence="2" type="ORF">NDU88_010034</name>
</gene>
<keyword evidence="3" id="KW-1185">Reference proteome</keyword>
<evidence type="ECO:0000256" key="1">
    <source>
        <dbReference type="SAM" id="MobiDB-lite"/>
    </source>
</evidence>
<feature type="region of interest" description="Disordered" evidence="1">
    <location>
        <begin position="82"/>
        <end position="174"/>
    </location>
</feature>
<accession>A0AAV7PUK9</accession>
<dbReference type="EMBL" id="JANPWB010000011">
    <property type="protein sequence ID" value="KAJ1131700.1"/>
    <property type="molecule type" value="Genomic_DNA"/>
</dbReference>
<sequence>MTPDNSAALPGQDKIIVACGHSLAWNDLRPRGKGAEHCVAGGRPRLVRHAALDEKERGPVLWRAGLDRRGRWRIGVRGAFFSPTPLPLVAASGRKDPQERPPRDGPKISPLQPGPRSGPGGTSSPCGGEGPGRRGTDTRLGTSPRTRNAALQQRLYGTPGRRCPEGEQQTGAPI</sequence>
<dbReference type="AlphaFoldDB" id="A0AAV7PUK9"/>
<dbReference type="Proteomes" id="UP001066276">
    <property type="component" value="Chromosome 7"/>
</dbReference>
<protein>
    <submittedName>
        <fullName evidence="2">Uncharacterized protein</fullName>
    </submittedName>
</protein>
<reference evidence="2" key="1">
    <citation type="journal article" date="2022" name="bioRxiv">
        <title>Sequencing and chromosome-scale assembly of the giantPleurodeles waltlgenome.</title>
        <authorList>
            <person name="Brown T."/>
            <person name="Elewa A."/>
            <person name="Iarovenko S."/>
            <person name="Subramanian E."/>
            <person name="Araus A.J."/>
            <person name="Petzold A."/>
            <person name="Susuki M."/>
            <person name="Suzuki K.-i.T."/>
            <person name="Hayashi T."/>
            <person name="Toyoda A."/>
            <person name="Oliveira C."/>
            <person name="Osipova E."/>
            <person name="Leigh N.D."/>
            <person name="Simon A."/>
            <person name="Yun M.H."/>
        </authorList>
    </citation>
    <scope>NUCLEOTIDE SEQUENCE</scope>
    <source>
        <strain evidence="2">20211129_DDA</strain>
        <tissue evidence="2">Liver</tissue>
    </source>
</reference>
<organism evidence="2 3">
    <name type="scientific">Pleurodeles waltl</name>
    <name type="common">Iberian ribbed newt</name>
    <dbReference type="NCBI Taxonomy" id="8319"/>
    <lineage>
        <taxon>Eukaryota</taxon>
        <taxon>Metazoa</taxon>
        <taxon>Chordata</taxon>
        <taxon>Craniata</taxon>
        <taxon>Vertebrata</taxon>
        <taxon>Euteleostomi</taxon>
        <taxon>Amphibia</taxon>
        <taxon>Batrachia</taxon>
        <taxon>Caudata</taxon>
        <taxon>Salamandroidea</taxon>
        <taxon>Salamandridae</taxon>
        <taxon>Pleurodelinae</taxon>
        <taxon>Pleurodeles</taxon>
    </lineage>
</organism>
<evidence type="ECO:0000313" key="2">
    <source>
        <dbReference type="EMBL" id="KAJ1131700.1"/>
    </source>
</evidence>
<evidence type="ECO:0000313" key="3">
    <source>
        <dbReference type="Proteomes" id="UP001066276"/>
    </source>
</evidence>
<name>A0AAV7PUK9_PLEWA</name>
<proteinExistence type="predicted"/>
<feature type="compositionally biased region" description="Polar residues" evidence="1">
    <location>
        <begin position="139"/>
        <end position="151"/>
    </location>
</feature>
<feature type="compositionally biased region" description="Basic and acidic residues" evidence="1">
    <location>
        <begin position="93"/>
        <end position="106"/>
    </location>
</feature>
<comment type="caution">
    <text evidence="2">The sequence shown here is derived from an EMBL/GenBank/DDBJ whole genome shotgun (WGS) entry which is preliminary data.</text>
</comment>